<gene>
    <name evidence="8" type="ORF">CKO25_02915</name>
</gene>
<comment type="similarity">
    <text evidence="1">Belongs to the alpha-carbonic anhydrase family.</text>
</comment>
<dbReference type="Gene3D" id="3.10.200.10">
    <property type="entry name" value="Alpha carbonic anhydrase"/>
    <property type="match status" value="1"/>
</dbReference>
<evidence type="ECO:0000256" key="2">
    <source>
        <dbReference type="ARBA" id="ARBA00012925"/>
    </source>
</evidence>
<name>A0A9X1B818_9GAMM</name>
<keyword evidence="5" id="KW-0456">Lyase</keyword>
<dbReference type="SMART" id="SM01057">
    <property type="entry name" value="Carb_anhydrase"/>
    <property type="match status" value="1"/>
</dbReference>
<dbReference type="RefSeq" id="WP_200386435.1">
    <property type="nucleotide sequence ID" value="NZ_NRSD01000002.1"/>
</dbReference>
<keyword evidence="3" id="KW-0479">Metal-binding</keyword>
<dbReference type="InterPro" id="IPR041891">
    <property type="entry name" value="Alpha_CA_prokaryot-like"/>
</dbReference>
<evidence type="ECO:0000256" key="3">
    <source>
        <dbReference type="ARBA" id="ARBA00022723"/>
    </source>
</evidence>
<feature type="domain" description="Alpha-carbonic anhydrase" evidence="7">
    <location>
        <begin position="39"/>
        <end position="263"/>
    </location>
</feature>
<evidence type="ECO:0000256" key="6">
    <source>
        <dbReference type="ARBA" id="ARBA00048348"/>
    </source>
</evidence>
<comment type="caution">
    <text evidence="8">The sequence shown here is derived from an EMBL/GenBank/DDBJ whole genome shotgun (WGS) entry which is preliminary data.</text>
</comment>
<dbReference type="GO" id="GO:0004089">
    <property type="term" value="F:carbonate dehydratase activity"/>
    <property type="evidence" value="ECO:0007669"/>
    <property type="project" value="UniProtKB-EC"/>
</dbReference>
<dbReference type="PROSITE" id="PS51144">
    <property type="entry name" value="ALPHA_CA_2"/>
    <property type="match status" value="1"/>
</dbReference>
<accession>A0A9X1B818</accession>
<evidence type="ECO:0000259" key="7">
    <source>
        <dbReference type="PROSITE" id="PS51144"/>
    </source>
</evidence>
<dbReference type="SUPFAM" id="SSF51069">
    <property type="entry name" value="Carbonic anhydrase"/>
    <property type="match status" value="1"/>
</dbReference>
<evidence type="ECO:0000256" key="5">
    <source>
        <dbReference type="ARBA" id="ARBA00023239"/>
    </source>
</evidence>
<dbReference type="CDD" id="cd03124">
    <property type="entry name" value="alpha_CA_prokaryotic_like"/>
    <property type="match status" value="1"/>
</dbReference>
<protein>
    <recommendedName>
        <fullName evidence="2">carbonic anhydrase</fullName>
        <ecNumber evidence="2">4.2.1.1</ecNumber>
    </recommendedName>
</protein>
<dbReference type="Pfam" id="PF00194">
    <property type="entry name" value="Carb_anhydrase"/>
    <property type="match status" value="1"/>
</dbReference>
<dbReference type="GO" id="GO:0008270">
    <property type="term" value="F:zinc ion binding"/>
    <property type="evidence" value="ECO:0007669"/>
    <property type="project" value="InterPro"/>
</dbReference>
<keyword evidence="4" id="KW-0862">Zinc</keyword>
<dbReference type="AlphaFoldDB" id="A0A9X1B818"/>
<evidence type="ECO:0000313" key="9">
    <source>
        <dbReference type="Proteomes" id="UP001138802"/>
    </source>
</evidence>
<evidence type="ECO:0000313" key="8">
    <source>
        <dbReference type="EMBL" id="MBK1643625.1"/>
    </source>
</evidence>
<dbReference type="EC" id="4.2.1.1" evidence="2"/>
<keyword evidence="9" id="KW-1185">Reference proteome</keyword>
<dbReference type="InterPro" id="IPR036398">
    <property type="entry name" value="CA_dom_sf"/>
</dbReference>
<comment type="catalytic activity">
    <reaction evidence="6">
        <text>hydrogencarbonate + H(+) = CO2 + H2O</text>
        <dbReference type="Rhea" id="RHEA:10748"/>
        <dbReference type="ChEBI" id="CHEBI:15377"/>
        <dbReference type="ChEBI" id="CHEBI:15378"/>
        <dbReference type="ChEBI" id="CHEBI:16526"/>
        <dbReference type="ChEBI" id="CHEBI:17544"/>
        <dbReference type="EC" id="4.2.1.1"/>
    </reaction>
</comment>
<dbReference type="InterPro" id="IPR023561">
    <property type="entry name" value="Carbonic_anhydrase_a-class"/>
</dbReference>
<dbReference type="PANTHER" id="PTHR18952:SF265">
    <property type="entry name" value="CARBONIC ANHYDRASE"/>
    <property type="match status" value="1"/>
</dbReference>
<reference evidence="8 9" key="1">
    <citation type="journal article" date="2020" name="Microorganisms">
        <title>Osmotic Adaptation and Compatible Solute Biosynthesis of Phototrophic Bacteria as Revealed from Genome Analyses.</title>
        <authorList>
            <person name="Imhoff J.F."/>
            <person name="Rahn T."/>
            <person name="Kunzel S."/>
            <person name="Keller A."/>
            <person name="Neulinger S.C."/>
        </authorList>
    </citation>
    <scope>NUCLEOTIDE SEQUENCE [LARGE SCALE GENOMIC DNA]</scope>
    <source>
        <strain evidence="8 9">DSM 21303</strain>
    </source>
</reference>
<dbReference type="InterPro" id="IPR001148">
    <property type="entry name" value="CA_dom"/>
</dbReference>
<evidence type="ECO:0000256" key="4">
    <source>
        <dbReference type="ARBA" id="ARBA00022833"/>
    </source>
</evidence>
<proteinExistence type="inferred from homology"/>
<organism evidence="8 9">
    <name type="scientific">Thiocapsa imhoffii</name>
    <dbReference type="NCBI Taxonomy" id="382777"/>
    <lineage>
        <taxon>Bacteria</taxon>
        <taxon>Pseudomonadati</taxon>
        <taxon>Pseudomonadota</taxon>
        <taxon>Gammaproteobacteria</taxon>
        <taxon>Chromatiales</taxon>
        <taxon>Chromatiaceae</taxon>
        <taxon>Thiocapsa</taxon>
    </lineage>
</organism>
<dbReference type="EMBL" id="NRSD01000002">
    <property type="protein sequence ID" value="MBK1643625.1"/>
    <property type="molecule type" value="Genomic_DNA"/>
</dbReference>
<sequence length="265" mass="29157">MGDGRCGGVSGTRHERVALLGGGAILTLAFLSPSVAETPNWSYTGATGPAHWGELSPLYATCAQGTYQSPIAIEETQRASYTPLQFRYRSQLLEAENTGHTVRLISPPGSALVVRGQAFDLTHFTFHVPALHPVSGVAAEGEIHLVHRDAQGNQTIVAVPLRVGERENRILERILDHFPMTPGSRVRHRQVGINPLFLLPQDRSYYRYTGSLVTPPCTEPVLWFVFREPLEVSAAQIQRIAQATGENARPVQPLNGRPVFSLFRY</sequence>
<dbReference type="PANTHER" id="PTHR18952">
    <property type="entry name" value="CARBONIC ANHYDRASE"/>
    <property type="match status" value="1"/>
</dbReference>
<evidence type="ECO:0000256" key="1">
    <source>
        <dbReference type="ARBA" id="ARBA00010718"/>
    </source>
</evidence>
<dbReference type="Proteomes" id="UP001138802">
    <property type="component" value="Unassembled WGS sequence"/>
</dbReference>